<dbReference type="EMBL" id="FQXS01000049">
    <property type="protein sequence ID" value="SHI14054.1"/>
    <property type="molecule type" value="Genomic_DNA"/>
</dbReference>
<proteinExistence type="predicted"/>
<feature type="chain" id="PRO_5013268690" description="Lipoprotein" evidence="1">
    <location>
        <begin position="22"/>
        <end position="231"/>
    </location>
</feature>
<gene>
    <name evidence="2" type="ORF">SAMN02745124_04314</name>
</gene>
<evidence type="ECO:0008006" key="4">
    <source>
        <dbReference type="Google" id="ProtNLM"/>
    </source>
</evidence>
<dbReference type="RefSeq" id="WP_073379329.1">
    <property type="nucleotide sequence ID" value="NZ_FQXS01000049.1"/>
</dbReference>
<organism evidence="2 3">
    <name type="scientific">Desulfofustis glycolicus DSM 9705</name>
    <dbReference type="NCBI Taxonomy" id="1121409"/>
    <lineage>
        <taxon>Bacteria</taxon>
        <taxon>Pseudomonadati</taxon>
        <taxon>Thermodesulfobacteriota</taxon>
        <taxon>Desulfobulbia</taxon>
        <taxon>Desulfobulbales</taxon>
        <taxon>Desulfocapsaceae</taxon>
        <taxon>Desulfofustis</taxon>
    </lineage>
</organism>
<evidence type="ECO:0000313" key="2">
    <source>
        <dbReference type="EMBL" id="SHI14054.1"/>
    </source>
</evidence>
<name>A0A1M5YQB4_9BACT</name>
<reference evidence="2 3" key="1">
    <citation type="submission" date="2016-11" db="EMBL/GenBank/DDBJ databases">
        <authorList>
            <person name="Jaros S."/>
            <person name="Januszkiewicz K."/>
            <person name="Wedrychowicz H."/>
        </authorList>
    </citation>
    <scope>NUCLEOTIDE SEQUENCE [LARGE SCALE GENOMIC DNA]</scope>
    <source>
        <strain evidence="2 3">DSM 9705</strain>
    </source>
</reference>
<dbReference type="OrthoDB" id="115777at2"/>
<feature type="signal peptide" evidence="1">
    <location>
        <begin position="1"/>
        <end position="21"/>
    </location>
</feature>
<protein>
    <recommendedName>
        <fullName evidence="4">Lipoprotein</fullName>
    </recommendedName>
</protein>
<dbReference type="Proteomes" id="UP000184139">
    <property type="component" value="Unassembled WGS sequence"/>
</dbReference>
<dbReference type="STRING" id="1121409.SAMN02745124_04314"/>
<sequence>MKPARLLIALLVCVTAFNLGCVPKKTTETLRNVDQLSQHTRIATYLLSAHQQEALYRVGIYWDYKLGLNQNCTKDAQIKPGSLILLQPIVFPAGSMHPQAGAWQQRFEFERCEGPRTYNAIFLATPGSVPQERPLPSGNSNASLQLLHDAGLAAKMAASIKLEPQPDGKKCDEIQLVGTELTEPPHEVTKDGKTIQGAWGETWTMNGCGQVVTVNADFVPNDQGGTSFNFK</sequence>
<accession>A0A1M5YQB4</accession>
<evidence type="ECO:0000313" key="3">
    <source>
        <dbReference type="Proteomes" id="UP000184139"/>
    </source>
</evidence>
<keyword evidence="3" id="KW-1185">Reference proteome</keyword>
<dbReference type="AlphaFoldDB" id="A0A1M5YQB4"/>
<evidence type="ECO:0000256" key="1">
    <source>
        <dbReference type="SAM" id="SignalP"/>
    </source>
</evidence>
<keyword evidence="1" id="KW-0732">Signal</keyword>